<dbReference type="Proteomes" id="UP000199377">
    <property type="component" value="Unassembled WGS sequence"/>
</dbReference>
<dbReference type="AlphaFoldDB" id="A0A1I3HIH6"/>
<dbReference type="OrthoDB" id="9806592at2"/>
<dbReference type="NCBIfam" id="NF045542">
    <property type="entry name" value="Clp_rel_HeadMat"/>
    <property type="match status" value="1"/>
</dbReference>
<dbReference type="Gene3D" id="3.90.226.10">
    <property type="entry name" value="2-enoyl-CoA Hydratase, Chain A, domain 1"/>
    <property type="match status" value="1"/>
</dbReference>
<dbReference type="CDD" id="cd07016">
    <property type="entry name" value="S14_ClpP_1"/>
    <property type="match status" value="1"/>
</dbReference>
<evidence type="ECO:0000256" key="5">
    <source>
        <dbReference type="ARBA" id="ARBA00022825"/>
    </source>
</evidence>
<evidence type="ECO:0000256" key="2">
    <source>
        <dbReference type="ARBA" id="ARBA00022490"/>
    </source>
</evidence>
<dbReference type="Pfam" id="PF00574">
    <property type="entry name" value="CLP_protease"/>
    <property type="match status" value="1"/>
</dbReference>
<reference evidence="8 9" key="1">
    <citation type="submission" date="2016-10" db="EMBL/GenBank/DDBJ databases">
        <authorList>
            <person name="de Groot N.N."/>
        </authorList>
    </citation>
    <scope>NUCLEOTIDE SEQUENCE [LARGE SCALE GENOMIC DNA]</scope>
    <source>
        <strain evidence="8 9">CGMCC 1.11030</strain>
    </source>
</reference>
<keyword evidence="5" id="KW-0720">Serine protease</keyword>
<dbReference type="PRINTS" id="PR00127">
    <property type="entry name" value="CLPPROTEASEP"/>
</dbReference>
<dbReference type="GO" id="GO:0051117">
    <property type="term" value="F:ATPase binding"/>
    <property type="evidence" value="ECO:0007669"/>
    <property type="project" value="TreeGrafter"/>
</dbReference>
<evidence type="ECO:0000256" key="4">
    <source>
        <dbReference type="ARBA" id="ARBA00022801"/>
    </source>
</evidence>
<accession>A0A1I3HIH6</accession>
<evidence type="ECO:0000313" key="9">
    <source>
        <dbReference type="Proteomes" id="UP000199377"/>
    </source>
</evidence>
<gene>
    <name evidence="8" type="ORF">SAMN05216258_10615</name>
</gene>
<feature type="compositionally biased region" description="Low complexity" evidence="7">
    <location>
        <begin position="256"/>
        <end position="283"/>
    </location>
</feature>
<evidence type="ECO:0000313" key="8">
    <source>
        <dbReference type="EMBL" id="SFI35526.1"/>
    </source>
</evidence>
<keyword evidence="2" id="KW-0963">Cytoplasm</keyword>
<protein>
    <recommendedName>
        <fullName evidence="6">ATP-dependent Clp protease proteolytic subunit</fullName>
    </recommendedName>
</protein>
<proteinExistence type="inferred from homology"/>
<dbReference type="SUPFAM" id="SSF52096">
    <property type="entry name" value="ClpP/crotonase"/>
    <property type="match status" value="1"/>
</dbReference>
<organism evidence="8 9">
    <name type="scientific">Albimonas pacifica</name>
    <dbReference type="NCBI Taxonomy" id="1114924"/>
    <lineage>
        <taxon>Bacteria</taxon>
        <taxon>Pseudomonadati</taxon>
        <taxon>Pseudomonadota</taxon>
        <taxon>Alphaproteobacteria</taxon>
        <taxon>Rhodobacterales</taxon>
        <taxon>Paracoccaceae</taxon>
        <taxon>Albimonas</taxon>
    </lineage>
</organism>
<dbReference type="PANTHER" id="PTHR10381:SF70">
    <property type="entry name" value="ATP-DEPENDENT CLP PROTEASE PROTEOLYTIC SUBUNIT"/>
    <property type="match status" value="1"/>
</dbReference>
<keyword evidence="4" id="KW-0378">Hydrolase</keyword>
<evidence type="ECO:0000256" key="7">
    <source>
        <dbReference type="SAM" id="MobiDB-lite"/>
    </source>
</evidence>
<dbReference type="GO" id="GO:0004176">
    <property type="term" value="F:ATP-dependent peptidase activity"/>
    <property type="evidence" value="ECO:0007669"/>
    <property type="project" value="InterPro"/>
</dbReference>
<dbReference type="InterPro" id="IPR001907">
    <property type="entry name" value="ClpP"/>
</dbReference>
<feature type="region of interest" description="Disordered" evidence="7">
    <location>
        <begin position="327"/>
        <end position="368"/>
    </location>
</feature>
<feature type="compositionally biased region" description="Low complexity" evidence="7">
    <location>
        <begin position="344"/>
        <end position="355"/>
    </location>
</feature>
<dbReference type="GO" id="GO:0009368">
    <property type="term" value="C:endopeptidase Clp complex"/>
    <property type="evidence" value="ECO:0007669"/>
    <property type="project" value="TreeGrafter"/>
</dbReference>
<sequence>MKKRSVLRTAMARFFALADERPAAIEFEGLDAAIAAAARVARLMSPQAKGGWKAQAAGGEIAIFGELTPGFFDATGFLAELAARNGEPVTISIMSPGGDALLGIALYNALVRYSGEVTVRIEGIAASAASLVAMGGDKIVMPENAWLMIHTPYSYAFGRSDDFERVGAQLKRLEETYAATYAARSGQDQARVTEMMEAETYLDAAQAVELGFADETEQPMKLAARLDPGRLPGSPPEALARSLGEIENPAPPNPAASPAATPAPAATPSPLAQAPADAGAAVAEAEKRARNRATEIADLCELAGRPDRIRAFLASEKTMEEIRAELRGAARPAASPDARLNTPSSALARASADDLWNAWRKPRGSKGA</sequence>
<name>A0A1I3HIH6_9RHOB</name>
<dbReference type="InterPro" id="IPR029045">
    <property type="entry name" value="ClpP/crotonase-like_dom_sf"/>
</dbReference>
<dbReference type="EMBL" id="FOQH01000006">
    <property type="protein sequence ID" value="SFI35526.1"/>
    <property type="molecule type" value="Genomic_DNA"/>
</dbReference>
<evidence type="ECO:0000256" key="6">
    <source>
        <dbReference type="RuleBase" id="RU003567"/>
    </source>
</evidence>
<dbReference type="GO" id="GO:0004252">
    <property type="term" value="F:serine-type endopeptidase activity"/>
    <property type="evidence" value="ECO:0007669"/>
    <property type="project" value="InterPro"/>
</dbReference>
<feature type="region of interest" description="Disordered" evidence="7">
    <location>
        <begin position="244"/>
        <end position="285"/>
    </location>
</feature>
<keyword evidence="3 8" id="KW-0645">Protease</keyword>
<dbReference type="STRING" id="1114924.SAMN05216258_10615"/>
<evidence type="ECO:0000256" key="3">
    <source>
        <dbReference type="ARBA" id="ARBA00022670"/>
    </source>
</evidence>
<evidence type="ECO:0000256" key="1">
    <source>
        <dbReference type="ARBA" id="ARBA00007039"/>
    </source>
</evidence>
<comment type="similarity">
    <text evidence="1 6">Belongs to the peptidase S14 family.</text>
</comment>
<dbReference type="RefSeq" id="WP_092860386.1">
    <property type="nucleotide sequence ID" value="NZ_FOQH01000006.1"/>
</dbReference>
<dbReference type="GO" id="GO:0006515">
    <property type="term" value="P:protein quality control for misfolded or incompletely synthesized proteins"/>
    <property type="evidence" value="ECO:0007669"/>
    <property type="project" value="TreeGrafter"/>
</dbReference>
<keyword evidence="9" id="KW-1185">Reference proteome</keyword>
<dbReference type="InterPro" id="IPR023562">
    <property type="entry name" value="ClpP/TepA"/>
</dbReference>
<dbReference type="PANTHER" id="PTHR10381">
    <property type="entry name" value="ATP-DEPENDENT CLP PROTEASE PROTEOLYTIC SUBUNIT"/>
    <property type="match status" value="1"/>
</dbReference>